<protein>
    <submittedName>
        <fullName evidence="1">Uncharacterized protein</fullName>
    </submittedName>
</protein>
<reference evidence="1" key="1">
    <citation type="submission" date="2024-10" db="EMBL/GenBank/DDBJ databases">
        <title>Strain of Rhizobium-related bacteria isolated fromm roots of Vavilovia formosa.</title>
        <authorList>
            <person name="Kimeklis A."/>
            <person name="Afonin A."/>
        </authorList>
    </citation>
    <scope>NUCLEOTIDE SEQUENCE</scope>
    <source>
        <strain evidence="1">Vaf-46</strain>
    </source>
</reference>
<accession>A0ACD5EMP9</accession>
<organism evidence="1 2">
    <name type="scientific">Rhizobium ruizarguesonis</name>
    <dbReference type="NCBI Taxonomy" id="2081791"/>
    <lineage>
        <taxon>Bacteria</taxon>
        <taxon>Pseudomonadati</taxon>
        <taxon>Pseudomonadota</taxon>
        <taxon>Alphaproteobacteria</taxon>
        <taxon>Hyphomicrobiales</taxon>
        <taxon>Rhizobiaceae</taxon>
        <taxon>Rhizobium/Agrobacterium group</taxon>
        <taxon>Rhizobium</taxon>
    </lineage>
</organism>
<evidence type="ECO:0000313" key="2">
    <source>
        <dbReference type="Proteomes" id="UP000078465"/>
    </source>
</evidence>
<gene>
    <name evidence="1" type="ORF">A4U53_031120</name>
</gene>
<proteinExistence type="predicted"/>
<sequence length="50" mass="5672">MMTNRAVARLPYDDDRITLRGFLYDALAAISAGSFVWAVSVWLPYIAQHQ</sequence>
<dbReference type="Proteomes" id="UP000078465">
    <property type="component" value="Chromosome"/>
</dbReference>
<evidence type="ECO:0000313" key="1">
    <source>
        <dbReference type="EMBL" id="XKM40383.1"/>
    </source>
</evidence>
<name>A0ACD5EMP9_9HYPH</name>
<dbReference type="EMBL" id="CP171853">
    <property type="protein sequence ID" value="XKM40383.1"/>
    <property type="molecule type" value="Genomic_DNA"/>
</dbReference>